<dbReference type="Proteomes" id="UP001170954">
    <property type="component" value="Unassembled WGS sequence"/>
</dbReference>
<dbReference type="InterPro" id="IPR005135">
    <property type="entry name" value="Endo/exonuclease/phosphatase"/>
</dbReference>
<keyword evidence="3" id="KW-0540">Nuclease</keyword>
<dbReference type="EMBL" id="JACAGK010000016">
    <property type="protein sequence ID" value="MDM1048094.1"/>
    <property type="molecule type" value="Genomic_DNA"/>
</dbReference>
<dbReference type="Pfam" id="PF03372">
    <property type="entry name" value="Exo_endo_phos"/>
    <property type="match status" value="1"/>
</dbReference>
<name>A0ABT7NLJ4_9SPHI</name>
<dbReference type="InterPro" id="IPR036691">
    <property type="entry name" value="Endo/exonu/phosph_ase_sf"/>
</dbReference>
<dbReference type="PANTHER" id="PTHR12121">
    <property type="entry name" value="CARBON CATABOLITE REPRESSOR PROTEIN 4"/>
    <property type="match status" value="1"/>
</dbReference>
<dbReference type="RefSeq" id="WP_286651051.1">
    <property type="nucleotide sequence ID" value="NZ_JACAGK010000016.1"/>
</dbReference>
<organism evidence="3 4">
    <name type="scientific">Sphingobacterium hotanense</name>
    <dbReference type="NCBI Taxonomy" id="649196"/>
    <lineage>
        <taxon>Bacteria</taxon>
        <taxon>Pseudomonadati</taxon>
        <taxon>Bacteroidota</taxon>
        <taxon>Sphingobacteriia</taxon>
        <taxon>Sphingobacteriales</taxon>
        <taxon>Sphingobacteriaceae</taxon>
        <taxon>Sphingobacterium</taxon>
    </lineage>
</organism>
<dbReference type="PANTHER" id="PTHR12121:SF36">
    <property type="entry name" value="ENDONUCLEASE_EXONUCLEASE_PHOSPHATASE DOMAIN-CONTAINING PROTEIN"/>
    <property type="match status" value="1"/>
</dbReference>
<dbReference type="GO" id="GO:0004519">
    <property type="term" value="F:endonuclease activity"/>
    <property type="evidence" value="ECO:0007669"/>
    <property type="project" value="UniProtKB-KW"/>
</dbReference>
<dbReference type="InterPro" id="IPR050410">
    <property type="entry name" value="CCR4/nocturin_mRNA_transcr"/>
</dbReference>
<dbReference type="CDD" id="cd09083">
    <property type="entry name" value="EEP-1"/>
    <property type="match status" value="1"/>
</dbReference>
<proteinExistence type="predicted"/>
<feature type="chain" id="PRO_5047060681" evidence="1">
    <location>
        <begin position="30"/>
        <end position="297"/>
    </location>
</feature>
<sequence>MKNLRKKRNILFSFSFLLVLVFSSFSVSSVSRESKAKKTRIKVSAYNIRYNADADVKGGNGWDIRKKPLAELIEKHGFEIVGTQEGDKQQMSDLRTLLPAYEQVSYPYGGKGDLHTAAILYKKDRFEVLDQGVFWLSETPDEPSMGWDATDRRICSWAKFKEKKSGKTFYFFNVHFYWRLEVAKRESGPLMVRKIKEIAGDAPAVCVGDFNSTSETSQILAMKASMQDAYDATETTRKGIEDTNLGGGNFLGPAKGRIDYIFVSKNIRVKDYEVYSDRYNGDRYPSDHLPLASTIEF</sequence>
<keyword evidence="3" id="KW-0378">Hydrolase</keyword>
<accession>A0ABT7NLJ4</accession>
<keyword evidence="3" id="KW-0255">Endonuclease</keyword>
<dbReference type="Gene3D" id="3.60.10.10">
    <property type="entry name" value="Endonuclease/exonuclease/phosphatase"/>
    <property type="match status" value="1"/>
</dbReference>
<feature type="domain" description="Endonuclease/exonuclease/phosphatase" evidence="2">
    <location>
        <begin position="58"/>
        <end position="288"/>
    </location>
</feature>
<gene>
    <name evidence="3" type="ORF">HX018_07580</name>
</gene>
<protein>
    <submittedName>
        <fullName evidence="3">Endonuclease/exonuclease/phosphatase family protein</fullName>
    </submittedName>
</protein>
<evidence type="ECO:0000313" key="3">
    <source>
        <dbReference type="EMBL" id="MDM1048094.1"/>
    </source>
</evidence>
<comment type="caution">
    <text evidence="3">The sequence shown here is derived from an EMBL/GenBank/DDBJ whole genome shotgun (WGS) entry which is preliminary data.</text>
</comment>
<keyword evidence="1" id="KW-0732">Signal</keyword>
<keyword evidence="4" id="KW-1185">Reference proteome</keyword>
<dbReference type="SUPFAM" id="SSF56219">
    <property type="entry name" value="DNase I-like"/>
    <property type="match status" value="1"/>
</dbReference>
<evidence type="ECO:0000259" key="2">
    <source>
        <dbReference type="Pfam" id="PF03372"/>
    </source>
</evidence>
<reference evidence="3" key="1">
    <citation type="submission" date="2020-06" db="EMBL/GenBank/DDBJ databases">
        <authorList>
            <person name="Dong N."/>
        </authorList>
    </citation>
    <scope>NUCLEOTIDE SEQUENCE</scope>
    <source>
        <strain evidence="3">R1692</strain>
    </source>
</reference>
<evidence type="ECO:0000313" key="4">
    <source>
        <dbReference type="Proteomes" id="UP001170954"/>
    </source>
</evidence>
<evidence type="ECO:0000256" key="1">
    <source>
        <dbReference type="SAM" id="SignalP"/>
    </source>
</evidence>
<feature type="signal peptide" evidence="1">
    <location>
        <begin position="1"/>
        <end position="29"/>
    </location>
</feature>
<reference evidence="3" key="2">
    <citation type="journal article" date="2022" name="Sci. Total Environ.">
        <title>Prevalence, transmission, and molecular epidemiology of tet(X)-positive bacteria among humans, animals, and environmental niches in China: An epidemiological, and genomic-based study.</title>
        <authorList>
            <person name="Dong N."/>
            <person name="Zeng Y."/>
            <person name="Cai C."/>
            <person name="Sun C."/>
            <person name="Lu J."/>
            <person name="Liu C."/>
            <person name="Zhou H."/>
            <person name="Sun Q."/>
            <person name="Shu L."/>
            <person name="Wang H."/>
            <person name="Wang Y."/>
            <person name="Wang S."/>
            <person name="Wu C."/>
            <person name="Chan E.W."/>
            <person name="Chen G."/>
            <person name="Shen Z."/>
            <person name="Chen S."/>
            <person name="Zhang R."/>
        </authorList>
    </citation>
    <scope>NUCLEOTIDE SEQUENCE</scope>
    <source>
        <strain evidence="3">R1692</strain>
    </source>
</reference>